<dbReference type="AlphaFoldDB" id="A0AA40EU96"/>
<evidence type="ECO:0000259" key="1">
    <source>
        <dbReference type="Pfam" id="PF01425"/>
    </source>
</evidence>
<evidence type="ECO:0000313" key="3">
    <source>
        <dbReference type="Proteomes" id="UP001172155"/>
    </source>
</evidence>
<dbReference type="InterPro" id="IPR023631">
    <property type="entry name" value="Amidase_dom"/>
</dbReference>
<dbReference type="PANTHER" id="PTHR46310">
    <property type="entry name" value="AMIDASE 1"/>
    <property type="match status" value="1"/>
</dbReference>
<dbReference type="Proteomes" id="UP001172155">
    <property type="component" value="Unassembled WGS sequence"/>
</dbReference>
<dbReference type="Pfam" id="PF01425">
    <property type="entry name" value="Amidase"/>
    <property type="match status" value="1"/>
</dbReference>
<protein>
    <submittedName>
        <fullName evidence="2">Amidase signature domain-containing protein</fullName>
    </submittedName>
</protein>
<dbReference type="PANTHER" id="PTHR46310:SF7">
    <property type="entry name" value="AMIDASE 1"/>
    <property type="match status" value="1"/>
</dbReference>
<dbReference type="SUPFAM" id="SSF75304">
    <property type="entry name" value="Amidase signature (AS) enzymes"/>
    <property type="match status" value="1"/>
</dbReference>
<dbReference type="EMBL" id="JAUKUD010000004">
    <property type="protein sequence ID" value="KAK0745539.1"/>
    <property type="molecule type" value="Genomic_DNA"/>
</dbReference>
<gene>
    <name evidence="2" type="ORF">B0T18DRAFT_409656</name>
</gene>
<sequence>MHDATTQKYKSSHTNGYLVPSRSYFDPSPSQPLAGLRFAVKDVIDIAGLKTSNGSRGWSDVYPAAEESAPFVRQLTDAGAILVGKLNCTQFCDGQDPAERFEEVTPFNPRGDGYQTPSSSSSGSAAAAAGYDWLDFTIGTDTGGSIRHPAGVNGVYGIRPSLGSVNSRGMTASSFMDTVGAFARSADILDRVQKVMISVGSPSPRSTPRYKLLYPTRSKEADPDGSPRWFPHPEGQSNAKLSRAENIFGDVVAKLETHLNCQRRIFNMDELWRNTHPETMDADLAKATATIYQKLVYRATAKDVIDPFIERHKALHDGRVPFLEPVFRRRYEYGAQVTQSEFDAAVQDFQKLQAWLRNVLFSSEPDEVVILIFPQSWGTPNYRDESKATPNAKIEPGKVFWEGFSLYSISYASGCPDITVPVGQTPYQSRITEHEEWLPVSLSMLSQPGNDLVLTDLLKDLEECGVLRAVESGRETYKQ</sequence>
<evidence type="ECO:0000313" key="2">
    <source>
        <dbReference type="EMBL" id="KAK0745539.1"/>
    </source>
</evidence>
<comment type="caution">
    <text evidence="2">The sequence shown here is derived from an EMBL/GenBank/DDBJ whole genome shotgun (WGS) entry which is preliminary data.</text>
</comment>
<accession>A0AA40EU96</accession>
<reference evidence="2" key="1">
    <citation type="submission" date="2023-06" db="EMBL/GenBank/DDBJ databases">
        <title>Genome-scale phylogeny and comparative genomics of the fungal order Sordariales.</title>
        <authorList>
            <consortium name="Lawrence Berkeley National Laboratory"/>
            <person name="Hensen N."/>
            <person name="Bonometti L."/>
            <person name="Westerberg I."/>
            <person name="Brannstrom I.O."/>
            <person name="Guillou S."/>
            <person name="Cros-Aarteil S."/>
            <person name="Calhoun S."/>
            <person name="Haridas S."/>
            <person name="Kuo A."/>
            <person name="Mondo S."/>
            <person name="Pangilinan J."/>
            <person name="Riley R."/>
            <person name="LaButti K."/>
            <person name="Andreopoulos B."/>
            <person name="Lipzen A."/>
            <person name="Chen C."/>
            <person name="Yanf M."/>
            <person name="Daum C."/>
            <person name="Ng V."/>
            <person name="Clum A."/>
            <person name="Steindorff A."/>
            <person name="Ohm R."/>
            <person name="Martin F."/>
            <person name="Silar P."/>
            <person name="Natvig D."/>
            <person name="Lalanne C."/>
            <person name="Gautier V."/>
            <person name="Ament-velasquez S.L."/>
            <person name="Kruys A."/>
            <person name="Hutchinson M.I."/>
            <person name="Powell A.J."/>
            <person name="Barry K."/>
            <person name="Miller A.N."/>
            <person name="Grigoriev I.V."/>
            <person name="Debuchy R."/>
            <person name="Gladieux P."/>
            <person name="Thoren M.H."/>
            <person name="Johannesson H."/>
        </authorList>
    </citation>
    <scope>NUCLEOTIDE SEQUENCE</scope>
    <source>
        <strain evidence="2">SMH3187-1</strain>
    </source>
</reference>
<proteinExistence type="predicted"/>
<dbReference type="InterPro" id="IPR036928">
    <property type="entry name" value="AS_sf"/>
</dbReference>
<feature type="domain" description="Amidase" evidence="1">
    <location>
        <begin position="29"/>
        <end position="287"/>
    </location>
</feature>
<organism evidence="2 3">
    <name type="scientific">Schizothecium vesticola</name>
    <dbReference type="NCBI Taxonomy" id="314040"/>
    <lineage>
        <taxon>Eukaryota</taxon>
        <taxon>Fungi</taxon>
        <taxon>Dikarya</taxon>
        <taxon>Ascomycota</taxon>
        <taxon>Pezizomycotina</taxon>
        <taxon>Sordariomycetes</taxon>
        <taxon>Sordariomycetidae</taxon>
        <taxon>Sordariales</taxon>
        <taxon>Schizotheciaceae</taxon>
        <taxon>Schizothecium</taxon>
    </lineage>
</organism>
<name>A0AA40EU96_9PEZI</name>
<dbReference type="Gene3D" id="3.90.1300.10">
    <property type="entry name" value="Amidase signature (AS) domain"/>
    <property type="match status" value="1"/>
</dbReference>
<keyword evidence="3" id="KW-1185">Reference proteome</keyword>